<evidence type="ECO:0000256" key="10">
    <source>
        <dbReference type="SAM" id="MobiDB-lite"/>
    </source>
</evidence>
<dbReference type="GO" id="GO:0008270">
    <property type="term" value="F:zinc ion binding"/>
    <property type="evidence" value="ECO:0007669"/>
    <property type="project" value="UniProtKB-KW"/>
</dbReference>
<dbReference type="SUPFAM" id="SSF57783">
    <property type="entry name" value="Zinc beta-ribbon"/>
    <property type="match status" value="1"/>
</dbReference>
<dbReference type="GO" id="GO:0006351">
    <property type="term" value="P:DNA-templated transcription"/>
    <property type="evidence" value="ECO:0007669"/>
    <property type="project" value="InterPro"/>
</dbReference>
<dbReference type="EMBL" id="UYWY01021837">
    <property type="protein sequence ID" value="VDM44987.1"/>
    <property type="molecule type" value="Genomic_DNA"/>
</dbReference>
<sequence>MSAVAVVVEQEWRDVIEKKPRWFHSTLKEGLPHGTGSAQSLSNDNDLRDSIPAGAHMQAPGPSKRSTNNEVRNKCVEMLLKALQSGVLPNGAISPKDVAVRIESKIFQVNGDTGSKYMSAVRSRVFNLRDKKNPTLLENVLTGVVEPERFALMTVEEMASDEMRRQRASFTEQAIKEHEMPMQEGTASDMFKCDNCHKKNCTYSQMQTRSADEPMTIFVFCRECGSRWKLH</sequence>
<dbReference type="GO" id="GO:0005634">
    <property type="term" value="C:nucleus"/>
    <property type="evidence" value="ECO:0007669"/>
    <property type="project" value="UniProtKB-SubCell"/>
</dbReference>
<organism evidence="14 15">
    <name type="scientific">Toxocara canis</name>
    <name type="common">Canine roundworm</name>
    <dbReference type="NCBI Taxonomy" id="6265"/>
    <lineage>
        <taxon>Eukaryota</taxon>
        <taxon>Metazoa</taxon>
        <taxon>Ecdysozoa</taxon>
        <taxon>Nematoda</taxon>
        <taxon>Chromadorea</taxon>
        <taxon>Rhabditida</taxon>
        <taxon>Spirurina</taxon>
        <taxon>Ascaridomorpha</taxon>
        <taxon>Ascaridoidea</taxon>
        <taxon>Toxocaridae</taxon>
        <taxon>Toxocara</taxon>
    </lineage>
</organism>
<dbReference type="PANTHER" id="PTHR11477">
    <property type="entry name" value="TRANSCRIPTION FACTOR S-II ZINC FINGER DOMAIN-CONTAINING PROTEIN"/>
    <property type="match status" value="1"/>
</dbReference>
<keyword evidence="5" id="KW-0862">Zinc</keyword>
<evidence type="ECO:0000256" key="7">
    <source>
        <dbReference type="ARBA" id="ARBA00025408"/>
    </source>
</evidence>
<name>A0A183UYU6_TOXCA</name>
<evidence type="ECO:0000313" key="14">
    <source>
        <dbReference type="Proteomes" id="UP000050794"/>
    </source>
</evidence>
<evidence type="ECO:0000256" key="9">
    <source>
        <dbReference type="PROSITE-ProRule" id="PRU00472"/>
    </source>
</evidence>
<dbReference type="InterPro" id="IPR003618">
    <property type="entry name" value="TFIIS_cen_dom"/>
</dbReference>
<dbReference type="InterPro" id="IPR036575">
    <property type="entry name" value="TFIIS_cen_dom_sf"/>
</dbReference>
<evidence type="ECO:0000256" key="4">
    <source>
        <dbReference type="ARBA" id="ARBA00022771"/>
    </source>
</evidence>
<dbReference type="PANTHER" id="PTHR11477:SF0">
    <property type="entry name" value="IP08861P-RELATED"/>
    <property type="match status" value="1"/>
</dbReference>
<evidence type="ECO:0000256" key="2">
    <source>
        <dbReference type="ARBA" id="ARBA00009647"/>
    </source>
</evidence>
<dbReference type="SMART" id="SM00440">
    <property type="entry name" value="ZnF_C2C2"/>
    <property type="match status" value="1"/>
</dbReference>
<dbReference type="SMART" id="SM00510">
    <property type="entry name" value="TFS2M"/>
    <property type="match status" value="1"/>
</dbReference>
<evidence type="ECO:0000259" key="11">
    <source>
        <dbReference type="PROSITE" id="PS51133"/>
    </source>
</evidence>
<dbReference type="PROSITE" id="PS51321">
    <property type="entry name" value="TFIIS_CENTRAL"/>
    <property type="match status" value="1"/>
</dbReference>
<accession>A0A183UYU6</accession>
<dbReference type="Pfam" id="PF01096">
    <property type="entry name" value="Zn_ribbon_TFIIS"/>
    <property type="match status" value="1"/>
</dbReference>
<keyword evidence="3" id="KW-0479">Metal-binding</keyword>
<dbReference type="Gene3D" id="2.20.25.10">
    <property type="match status" value="1"/>
</dbReference>
<protein>
    <recommendedName>
        <fullName evidence="8">TFIIS</fullName>
    </recommendedName>
</protein>
<evidence type="ECO:0000256" key="1">
    <source>
        <dbReference type="ARBA" id="ARBA00004123"/>
    </source>
</evidence>
<dbReference type="CDD" id="cd13749">
    <property type="entry name" value="Zn-ribbon_TFIIS"/>
    <property type="match status" value="1"/>
</dbReference>
<reference evidence="13 14" key="2">
    <citation type="submission" date="2018-11" db="EMBL/GenBank/DDBJ databases">
        <authorList>
            <consortium name="Pathogen Informatics"/>
        </authorList>
    </citation>
    <scope>NUCLEOTIDE SEQUENCE [LARGE SCALE GENOMIC DNA]</scope>
</reference>
<proteinExistence type="inferred from homology"/>
<dbReference type="Gene3D" id="1.10.472.30">
    <property type="entry name" value="Transcription elongation factor S-II, central domain"/>
    <property type="match status" value="1"/>
</dbReference>
<keyword evidence="14" id="KW-1185">Reference proteome</keyword>
<evidence type="ECO:0000256" key="8">
    <source>
        <dbReference type="ARBA" id="ARBA00083484"/>
    </source>
</evidence>
<dbReference type="PROSITE" id="PS00466">
    <property type="entry name" value="ZF_TFIIS_1"/>
    <property type="match status" value="1"/>
</dbReference>
<dbReference type="WBParaSite" id="TCNE_0001366601-mRNA-1">
    <property type="protein sequence ID" value="TCNE_0001366601-mRNA-1"/>
    <property type="gene ID" value="TCNE_0001366601"/>
</dbReference>
<reference evidence="15" key="1">
    <citation type="submission" date="2016-06" db="UniProtKB">
        <authorList>
            <consortium name="WormBaseParasite"/>
        </authorList>
    </citation>
    <scope>IDENTIFICATION</scope>
</reference>
<keyword evidence="6" id="KW-0539">Nucleus</keyword>
<feature type="domain" description="TFIIS central" evidence="12">
    <location>
        <begin position="71"/>
        <end position="186"/>
    </location>
</feature>
<dbReference type="FunFam" id="2.20.25.10:FF:000001">
    <property type="entry name" value="Probable Transcription elongation factor S-II"/>
    <property type="match status" value="1"/>
</dbReference>
<comment type="function">
    <text evidence="7">Necessary for efficient RNA polymerase II transcription elongation past template-encoded arresting sites. The arresting sites in DNA have the property of trapping a certain fraction of elongating RNA polymerases that pass through, resulting in locked ternary complexes. Cleavage of the nascent transcript by S-II allows the resumption of elongation from the new 3'-terminus.</text>
</comment>
<dbReference type="Pfam" id="PF07500">
    <property type="entry name" value="TFIIS_M"/>
    <property type="match status" value="1"/>
</dbReference>
<gene>
    <name evidence="13" type="ORF">TCNE_LOCUS13666</name>
</gene>
<evidence type="ECO:0000256" key="5">
    <source>
        <dbReference type="ARBA" id="ARBA00022833"/>
    </source>
</evidence>
<dbReference type="SUPFAM" id="SSF46942">
    <property type="entry name" value="Elongation factor TFIIS domain 2"/>
    <property type="match status" value="1"/>
</dbReference>
<dbReference type="GO" id="GO:0003676">
    <property type="term" value="F:nucleic acid binding"/>
    <property type="evidence" value="ECO:0007669"/>
    <property type="project" value="InterPro"/>
</dbReference>
<evidence type="ECO:0000313" key="15">
    <source>
        <dbReference type="WBParaSite" id="TCNE_0001366601-mRNA-1"/>
    </source>
</evidence>
<feature type="region of interest" description="Disordered" evidence="10">
    <location>
        <begin position="27"/>
        <end position="69"/>
    </location>
</feature>
<keyword evidence="4 9" id="KW-0863">Zinc-finger</keyword>
<feature type="domain" description="TFIIS-type" evidence="11">
    <location>
        <begin position="189"/>
        <end position="229"/>
    </location>
</feature>
<dbReference type="PROSITE" id="PS51133">
    <property type="entry name" value="ZF_TFIIS_2"/>
    <property type="match status" value="1"/>
</dbReference>
<comment type="similarity">
    <text evidence="2">Belongs to the TFS-II family.</text>
</comment>
<evidence type="ECO:0000256" key="3">
    <source>
        <dbReference type="ARBA" id="ARBA00022723"/>
    </source>
</evidence>
<evidence type="ECO:0000259" key="12">
    <source>
        <dbReference type="PROSITE" id="PS51321"/>
    </source>
</evidence>
<dbReference type="InterPro" id="IPR001222">
    <property type="entry name" value="Znf_TFIIS"/>
</dbReference>
<dbReference type="AlphaFoldDB" id="A0A183UYU6"/>
<evidence type="ECO:0000256" key="6">
    <source>
        <dbReference type="ARBA" id="ARBA00023242"/>
    </source>
</evidence>
<dbReference type="Proteomes" id="UP000050794">
    <property type="component" value="Unassembled WGS sequence"/>
</dbReference>
<comment type="subcellular location">
    <subcellularLocation>
        <location evidence="1">Nucleus</location>
    </subcellularLocation>
</comment>
<evidence type="ECO:0000313" key="13">
    <source>
        <dbReference type="EMBL" id="VDM44987.1"/>
    </source>
</evidence>